<dbReference type="KEGG" id="pcor:KS4_05790"/>
<name>A0A517YQN8_9BACT</name>
<dbReference type="AlphaFoldDB" id="A0A517YQN8"/>
<keyword evidence="2" id="KW-1185">Reference proteome</keyword>
<dbReference type="Proteomes" id="UP000317369">
    <property type="component" value="Chromosome"/>
</dbReference>
<accession>A0A517YQN8</accession>
<dbReference type="Gene3D" id="3.30.530.20">
    <property type="match status" value="1"/>
</dbReference>
<protein>
    <recommendedName>
        <fullName evidence="3">Coenzyme Q-binding protein COQ10 START domain-containing protein</fullName>
    </recommendedName>
</protein>
<dbReference type="OrthoDB" id="9793552at2"/>
<dbReference type="InterPro" id="IPR023393">
    <property type="entry name" value="START-like_dom_sf"/>
</dbReference>
<proteinExistence type="predicted"/>
<sequence>MPIHDEQLKGPYKLWRHEHWFEDSPQGCICHDRVTYYPPGGLLAPLINHLFIQNDLIKIFNYRTKIINKIFK</sequence>
<evidence type="ECO:0008006" key="3">
    <source>
        <dbReference type="Google" id="ProtNLM"/>
    </source>
</evidence>
<gene>
    <name evidence="1" type="ORF">KS4_05790</name>
</gene>
<evidence type="ECO:0000313" key="1">
    <source>
        <dbReference type="EMBL" id="QDU32547.1"/>
    </source>
</evidence>
<dbReference type="RefSeq" id="WP_145074303.1">
    <property type="nucleotide sequence ID" value="NZ_CP036425.1"/>
</dbReference>
<organism evidence="1 2">
    <name type="scientific">Poriferisphaera corsica</name>
    <dbReference type="NCBI Taxonomy" id="2528020"/>
    <lineage>
        <taxon>Bacteria</taxon>
        <taxon>Pseudomonadati</taxon>
        <taxon>Planctomycetota</taxon>
        <taxon>Phycisphaerae</taxon>
        <taxon>Phycisphaerales</taxon>
        <taxon>Phycisphaeraceae</taxon>
        <taxon>Poriferisphaera</taxon>
    </lineage>
</organism>
<dbReference type="SUPFAM" id="SSF55961">
    <property type="entry name" value="Bet v1-like"/>
    <property type="match status" value="1"/>
</dbReference>
<evidence type="ECO:0000313" key="2">
    <source>
        <dbReference type="Proteomes" id="UP000317369"/>
    </source>
</evidence>
<dbReference type="EMBL" id="CP036425">
    <property type="protein sequence ID" value="QDU32547.1"/>
    <property type="molecule type" value="Genomic_DNA"/>
</dbReference>
<reference evidence="1 2" key="1">
    <citation type="submission" date="2019-02" db="EMBL/GenBank/DDBJ databases">
        <title>Deep-cultivation of Planctomycetes and their phenomic and genomic characterization uncovers novel biology.</title>
        <authorList>
            <person name="Wiegand S."/>
            <person name="Jogler M."/>
            <person name="Boedeker C."/>
            <person name="Pinto D."/>
            <person name="Vollmers J."/>
            <person name="Rivas-Marin E."/>
            <person name="Kohn T."/>
            <person name="Peeters S.H."/>
            <person name="Heuer A."/>
            <person name="Rast P."/>
            <person name="Oberbeckmann S."/>
            <person name="Bunk B."/>
            <person name="Jeske O."/>
            <person name="Meyerdierks A."/>
            <person name="Storesund J.E."/>
            <person name="Kallscheuer N."/>
            <person name="Luecker S."/>
            <person name="Lage O.M."/>
            <person name="Pohl T."/>
            <person name="Merkel B.J."/>
            <person name="Hornburger P."/>
            <person name="Mueller R.-W."/>
            <person name="Bruemmer F."/>
            <person name="Labrenz M."/>
            <person name="Spormann A.M."/>
            <person name="Op den Camp H."/>
            <person name="Overmann J."/>
            <person name="Amann R."/>
            <person name="Jetten M.S.M."/>
            <person name="Mascher T."/>
            <person name="Medema M.H."/>
            <person name="Devos D.P."/>
            <person name="Kaster A.-K."/>
            <person name="Ovreas L."/>
            <person name="Rohde M."/>
            <person name="Galperin M.Y."/>
            <person name="Jogler C."/>
        </authorList>
    </citation>
    <scope>NUCLEOTIDE SEQUENCE [LARGE SCALE GENOMIC DNA]</scope>
    <source>
        <strain evidence="1 2">KS4</strain>
    </source>
</reference>